<dbReference type="GO" id="GO:0018958">
    <property type="term" value="P:phenol-containing compound metabolic process"/>
    <property type="evidence" value="ECO:0007669"/>
    <property type="project" value="InterPro"/>
</dbReference>
<sequence>MRCSAWLQPAYLVGSMLAASTAALSQAPHEQIFLSGEDALPETDRTETLLDSVDKSSTSKKNIVFILTDDQDAVLDSVSYMPLLHKHITKQGTSFVNHFTTTAICCPSRVSLWTGKQPHNTNVTDVSPPYGGFPKFVSQGLNDNYLPVWLQEAGYNTYYTGKLFNAHNIYNYDSPFPAAWTGTNFLLDPGTYSYLNPIYQRNREAPVQHHGEHTSDLIAGYARELLEEAIDDGNPFFLAIAPIAPHSNIDVNRGSGAPRMTTPIPAERHSHLFEGVKIPRTDNFNPDSPSGVSWINKLPQLNESSVSYIDDYYRARLQALQAVDEIIEQVVTQLDEAGILDDTYVIYSSDNGFHLGQHRLPPGKECGFDEDIRVPLFVRGPGVAAGSVEDTVTTHIDLAPTILKLAGVELRPDFDGTPIPVQKDEATIVRHEHVAVEYWGMALAEGETGGFDGQGKFVVRNNTYKGVRIVHDNYDLYYSAWCNNEHELYNLLTSQQRDPGQLHNLIPRAKGAFGPENLTLLGTSVARVIDRLDSLMLVLKSCRGHACVEPWKILHPQGDVESLQDALQPRYDGFYQLQVKVHFDRCEDGYIIDAEGPQVGFQYRDGLEWHHWT</sequence>
<dbReference type="PIRSF" id="PIRSF000972">
    <property type="entry name" value="Arylsulf_plant"/>
    <property type="match status" value="1"/>
</dbReference>
<feature type="domain" description="Sulfatase N-terminal" evidence="8">
    <location>
        <begin position="61"/>
        <end position="408"/>
    </location>
</feature>
<dbReference type="InterPro" id="IPR017850">
    <property type="entry name" value="Alkaline_phosphatase_core_sf"/>
</dbReference>
<comment type="similarity">
    <text evidence="1 5">Belongs to the sulfatase family.</text>
</comment>
<evidence type="ECO:0000259" key="8">
    <source>
        <dbReference type="Pfam" id="PF00884"/>
    </source>
</evidence>
<evidence type="ECO:0000256" key="6">
    <source>
        <dbReference type="PIRSR" id="PIRSR000972-50"/>
    </source>
</evidence>
<dbReference type="InterPro" id="IPR024607">
    <property type="entry name" value="Sulfatase_CS"/>
</dbReference>
<evidence type="ECO:0000256" key="4">
    <source>
        <dbReference type="ARBA" id="ARBA00023180"/>
    </source>
</evidence>
<dbReference type="FunFam" id="3.40.720.10:FF:000051">
    <property type="entry name" value="Arylsulfatase"/>
    <property type="match status" value="1"/>
</dbReference>
<dbReference type="PROSITE" id="PS00523">
    <property type="entry name" value="SULFATASE_1"/>
    <property type="match status" value="1"/>
</dbReference>
<dbReference type="GO" id="GO:0008449">
    <property type="term" value="F:N-acetylglucosamine-6-sulfatase activity"/>
    <property type="evidence" value="ECO:0007669"/>
    <property type="project" value="TreeGrafter"/>
</dbReference>
<name>A0A9P9FLW7_9HYPO</name>
<gene>
    <name evidence="9" type="ORF">EDB81DRAFT_679240</name>
</gene>
<protein>
    <recommendedName>
        <fullName evidence="5">Arylsulfatase</fullName>
        <shortName evidence="5">AS</shortName>
        <ecNumber evidence="5">3.1.6.1</ecNumber>
    </recommendedName>
    <alternativeName>
        <fullName evidence="5">Aryl-sulfate sulphohydrolase</fullName>
    </alternativeName>
</protein>
<dbReference type="GO" id="GO:0004065">
    <property type="term" value="F:arylsulfatase activity"/>
    <property type="evidence" value="ECO:0007669"/>
    <property type="project" value="UniProtKB-UniRule"/>
</dbReference>
<dbReference type="CDD" id="cd16147">
    <property type="entry name" value="G6S"/>
    <property type="match status" value="1"/>
</dbReference>
<evidence type="ECO:0000313" key="9">
    <source>
        <dbReference type="EMBL" id="KAH7165401.1"/>
    </source>
</evidence>
<feature type="modified residue" description="3-oxoalanine (Cys)" evidence="6">
    <location>
        <position position="105"/>
    </location>
</feature>
<dbReference type="InterPro" id="IPR000917">
    <property type="entry name" value="Sulfatase_N"/>
</dbReference>
<dbReference type="Gene3D" id="3.40.720.10">
    <property type="entry name" value="Alkaline Phosphatase, subunit A"/>
    <property type="match status" value="1"/>
</dbReference>
<dbReference type="EC" id="3.1.6.1" evidence="5"/>
<comment type="catalytic activity">
    <reaction evidence="5">
        <text>an aryl sulfate + H2O = a phenol + sulfate + H(+)</text>
        <dbReference type="Rhea" id="RHEA:17261"/>
        <dbReference type="ChEBI" id="CHEBI:15377"/>
        <dbReference type="ChEBI" id="CHEBI:15378"/>
        <dbReference type="ChEBI" id="CHEBI:16189"/>
        <dbReference type="ChEBI" id="CHEBI:33853"/>
        <dbReference type="ChEBI" id="CHEBI:140317"/>
        <dbReference type="EC" id="3.1.6.1"/>
    </reaction>
</comment>
<feature type="signal peptide" evidence="7">
    <location>
        <begin position="1"/>
        <end position="18"/>
    </location>
</feature>
<reference evidence="9" key="1">
    <citation type="journal article" date="2021" name="Nat. Commun.">
        <title>Genetic determinants of endophytism in the Arabidopsis root mycobiome.</title>
        <authorList>
            <person name="Mesny F."/>
            <person name="Miyauchi S."/>
            <person name="Thiergart T."/>
            <person name="Pickel B."/>
            <person name="Atanasova L."/>
            <person name="Karlsson M."/>
            <person name="Huettel B."/>
            <person name="Barry K.W."/>
            <person name="Haridas S."/>
            <person name="Chen C."/>
            <person name="Bauer D."/>
            <person name="Andreopoulos W."/>
            <person name="Pangilinan J."/>
            <person name="LaButti K."/>
            <person name="Riley R."/>
            <person name="Lipzen A."/>
            <person name="Clum A."/>
            <person name="Drula E."/>
            <person name="Henrissat B."/>
            <person name="Kohler A."/>
            <person name="Grigoriev I.V."/>
            <person name="Martin F.M."/>
            <person name="Hacquard S."/>
        </authorList>
    </citation>
    <scope>NUCLEOTIDE SEQUENCE</scope>
    <source>
        <strain evidence="9">MPI-CAGE-AT-0147</strain>
    </source>
</reference>
<dbReference type="SUPFAM" id="SSF53649">
    <property type="entry name" value="Alkaline phosphatase-like"/>
    <property type="match status" value="1"/>
</dbReference>
<keyword evidence="4" id="KW-0325">Glycoprotein</keyword>
<dbReference type="EMBL" id="JAGMUV010000003">
    <property type="protein sequence ID" value="KAH7165401.1"/>
    <property type="molecule type" value="Genomic_DNA"/>
</dbReference>
<evidence type="ECO:0000313" key="10">
    <source>
        <dbReference type="Proteomes" id="UP000738349"/>
    </source>
</evidence>
<comment type="PTM">
    <text evidence="6">The conversion to 3-oxoalanine (also known as C-formylglycine, FGly), of a serine or cysteine residue in prokaryotes and of a cysteine residue in eukaryotes, is critical for catalytic activity.</text>
</comment>
<organism evidence="9 10">
    <name type="scientific">Dactylonectria macrodidyma</name>
    <dbReference type="NCBI Taxonomy" id="307937"/>
    <lineage>
        <taxon>Eukaryota</taxon>
        <taxon>Fungi</taxon>
        <taxon>Dikarya</taxon>
        <taxon>Ascomycota</taxon>
        <taxon>Pezizomycotina</taxon>
        <taxon>Sordariomycetes</taxon>
        <taxon>Hypocreomycetidae</taxon>
        <taxon>Hypocreales</taxon>
        <taxon>Nectriaceae</taxon>
        <taxon>Dactylonectria</taxon>
    </lineage>
</organism>
<accession>A0A9P9FLW7</accession>
<proteinExistence type="inferred from homology"/>
<comment type="caution">
    <text evidence="9">The sequence shown here is derived from an EMBL/GenBank/DDBJ whole genome shotgun (WGS) entry which is preliminary data.</text>
</comment>
<keyword evidence="10" id="KW-1185">Reference proteome</keyword>
<dbReference type="Pfam" id="PF00884">
    <property type="entry name" value="Sulfatase"/>
    <property type="match status" value="1"/>
</dbReference>
<dbReference type="GO" id="GO:0005539">
    <property type="term" value="F:glycosaminoglycan binding"/>
    <property type="evidence" value="ECO:0007669"/>
    <property type="project" value="TreeGrafter"/>
</dbReference>
<dbReference type="AlphaFoldDB" id="A0A9P9FLW7"/>
<evidence type="ECO:0000256" key="5">
    <source>
        <dbReference type="PIRNR" id="PIRNR000972"/>
    </source>
</evidence>
<evidence type="ECO:0000256" key="2">
    <source>
        <dbReference type="ARBA" id="ARBA00022729"/>
    </source>
</evidence>
<keyword evidence="3 5" id="KW-0378">Hydrolase</keyword>
<keyword evidence="2 7" id="KW-0732">Signal</keyword>
<dbReference type="PANTHER" id="PTHR43108:SF8">
    <property type="entry name" value="SD21168P"/>
    <property type="match status" value="1"/>
</dbReference>
<dbReference type="Proteomes" id="UP000738349">
    <property type="component" value="Unassembled WGS sequence"/>
</dbReference>
<dbReference type="InterPro" id="IPR012083">
    <property type="entry name" value="Arylsulfatase"/>
</dbReference>
<dbReference type="OrthoDB" id="96314at2759"/>
<feature type="chain" id="PRO_5040454398" description="Arylsulfatase" evidence="7">
    <location>
        <begin position="19"/>
        <end position="613"/>
    </location>
</feature>
<evidence type="ECO:0000256" key="1">
    <source>
        <dbReference type="ARBA" id="ARBA00008779"/>
    </source>
</evidence>
<evidence type="ECO:0000256" key="7">
    <source>
        <dbReference type="SAM" id="SignalP"/>
    </source>
</evidence>
<evidence type="ECO:0000256" key="3">
    <source>
        <dbReference type="ARBA" id="ARBA00022801"/>
    </source>
</evidence>
<dbReference type="PANTHER" id="PTHR43108">
    <property type="entry name" value="N-ACETYLGLUCOSAMINE-6-SULFATASE FAMILY MEMBER"/>
    <property type="match status" value="1"/>
</dbReference>